<dbReference type="PANTHER" id="PTHR31642">
    <property type="entry name" value="TRICHOTHECENE 3-O-ACETYLTRANSFERASE"/>
    <property type="match status" value="1"/>
</dbReference>
<reference evidence="2" key="1">
    <citation type="submission" date="2022-07" db="EMBL/GenBank/DDBJ databases">
        <title>Phylogenomic reconstructions and comparative analyses of Kickxellomycotina fungi.</title>
        <authorList>
            <person name="Reynolds N.K."/>
            <person name="Stajich J.E."/>
            <person name="Barry K."/>
            <person name="Grigoriev I.V."/>
            <person name="Crous P."/>
            <person name="Smith M.E."/>
        </authorList>
    </citation>
    <scope>NUCLEOTIDE SEQUENCE</scope>
    <source>
        <strain evidence="2">NRRL 3115</strain>
    </source>
</reference>
<dbReference type="GO" id="GO:0016747">
    <property type="term" value="F:acyltransferase activity, transferring groups other than amino-acyl groups"/>
    <property type="evidence" value="ECO:0007669"/>
    <property type="project" value="TreeGrafter"/>
</dbReference>
<dbReference type="InterPro" id="IPR050317">
    <property type="entry name" value="Plant_Fungal_Acyltransferase"/>
</dbReference>
<organism evidence="2 3">
    <name type="scientific">Coemansia spiralis</name>
    <dbReference type="NCBI Taxonomy" id="417178"/>
    <lineage>
        <taxon>Eukaryota</taxon>
        <taxon>Fungi</taxon>
        <taxon>Fungi incertae sedis</taxon>
        <taxon>Zoopagomycota</taxon>
        <taxon>Kickxellomycotina</taxon>
        <taxon>Kickxellomycetes</taxon>
        <taxon>Kickxellales</taxon>
        <taxon>Kickxellaceae</taxon>
        <taxon>Coemansia</taxon>
    </lineage>
</organism>
<comment type="caution">
    <text evidence="2">The sequence shown here is derived from an EMBL/GenBank/DDBJ whole genome shotgun (WGS) entry which is preliminary data.</text>
</comment>
<gene>
    <name evidence="2" type="ORF">GGI25_003503</name>
</gene>
<protein>
    <submittedName>
        <fullName evidence="2">Uncharacterized protein</fullName>
    </submittedName>
</protein>
<dbReference type="PANTHER" id="PTHR31642:SF310">
    <property type="entry name" value="FATTY ALCOHOL:CAFFEOYL-COA ACYLTRANSFERASE"/>
    <property type="match status" value="1"/>
</dbReference>
<evidence type="ECO:0000256" key="1">
    <source>
        <dbReference type="ARBA" id="ARBA00022679"/>
    </source>
</evidence>
<dbReference type="Gene3D" id="3.30.559.10">
    <property type="entry name" value="Chloramphenicol acetyltransferase-like domain"/>
    <property type="match status" value="2"/>
</dbReference>
<dbReference type="OrthoDB" id="1862401at2759"/>
<keyword evidence="1" id="KW-0808">Transferase</keyword>
<dbReference type="Proteomes" id="UP001151518">
    <property type="component" value="Unassembled WGS sequence"/>
</dbReference>
<dbReference type="GO" id="GO:0044550">
    <property type="term" value="P:secondary metabolite biosynthetic process"/>
    <property type="evidence" value="ECO:0007669"/>
    <property type="project" value="TreeGrafter"/>
</dbReference>
<dbReference type="AlphaFoldDB" id="A0A9W8G8J9"/>
<proteinExistence type="predicted"/>
<dbReference type="InterPro" id="IPR023213">
    <property type="entry name" value="CAT-like_dom_sf"/>
</dbReference>
<evidence type="ECO:0000313" key="2">
    <source>
        <dbReference type="EMBL" id="KAJ2676751.1"/>
    </source>
</evidence>
<dbReference type="Pfam" id="PF02458">
    <property type="entry name" value="Transferase"/>
    <property type="match status" value="1"/>
</dbReference>
<dbReference type="EMBL" id="JANBTW010000038">
    <property type="protein sequence ID" value="KAJ2676751.1"/>
    <property type="molecule type" value="Genomic_DNA"/>
</dbReference>
<name>A0A9W8G8J9_9FUNG</name>
<accession>A0A9W8G8J9</accession>
<evidence type="ECO:0000313" key="3">
    <source>
        <dbReference type="Proteomes" id="UP001151518"/>
    </source>
</evidence>
<sequence>MNADKEYLDSIKSQQIPLCVLDTQGSFSNIPFVFFYENTDSSADFMSSGILRDSFFRTMQQFPIFAGRIKGEGRGRISIVIDKDNVNMPDYVESTGDVHIDELKEAKFSWRAWPAVVATAGPMTSANKDGEIKLINVHVVRLKENSGVLIYISVPHYVLDGEGHMEVIRRWCSIYQLIASRQAELVDELPAYTFDRSIVLQELPKERAPLDDTTHYTFTKFRLLAELFAWISPKLRGYILSKIVEKQKAESHLFHISQSSFESLRALVSQHLPDNKDVTINHLLLALVTKTLAQAQAAASNKNSGNRSTEDVLPVAVIFETRKQLLLESNSYIGNALMPKIALKPLVELESPTTAESLATTVYGYKELVNNIDAPLVASFIDAVWQIPSCFTRPIVRFARSKTAASFVYDIMPNMYEADFGYGRPVWVSPIEPFRANATLLLTGRNPNDGVDVFLTAYPEVMKEILANKFWASVAAKTY</sequence>